<sequence>MVRKKMGKVSLLLNFLISHASKQESMEKFDRNGGSSSGELLRSKLFCGLMRTKGSENVEMRPI</sequence>
<comment type="caution">
    <text evidence="2">The sequence shown here is derived from an EMBL/GenBank/DDBJ whole genome shotgun (WGS) entry which is preliminary data.</text>
</comment>
<keyword evidence="1" id="KW-0732">Signal</keyword>
<evidence type="ECO:0000256" key="1">
    <source>
        <dbReference type="SAM" id="SignalP"/>
    </source>
</evidence>
<reference evidence="2 3" key="1">
    <citation type="submission" date="2021-05" db="EMBL/GenBank/DDBJ databases">
        <title>Genome Assembly of Synthetic Allotetraploid Brassica napus Reveals Homoeologous Exchanges between Subgenomes.</title>
        <authorList>
            <person name="Davis J.T."/>
        </authorList>
    </citation>
    <scope>NUCLEOTIDE SEQUENCE [LARGE SCALE GENOMIC DNA]</scope>
    <source>
        <strain evidence="3">cv. Da-Ae</strain>
        <tissue evidence="2">Seedling</tissue>
    </source>
</reference>
<dbReference type="Proteomes" id="UP000824890">
    <property type="component" value="Unassembled WGS sequence"/>
</dbReference>
<evidence type="ECO:0000313" key="3">
    <source>
        <dbReference type="Proteomes" id="UP000824890"/>
    </source>
</evidence>
<proteinExistence type="predicted"/>
<accession>A0ABQ7ZMG5</accession>
<name>A0ABQ7ZMG5_BRANA</name>
<evidence type="ECO:0000313" key="2">
    <source>
        <dbReference type="EMBL" id="KAH0881215.1"/>
    </source>
</evidence>
<keyword evidence="3" id="KW-1185">Reference proteome</keyword>
<protein>
    <submittedName>
        <fullName evidence="2">Uncharacterized protein</fullName>
    </submittedName>
</protein>
<organism evidence="2 3">
    <name type="scientific">Brassica napus</name>
    <name type="common">Rape</name>
    <dbReference type="NCBI Taxonomy" id="3708"/>
    <lineage>
        <taxon>Eukaryota</taxon>
        <taxon>Viridiplantae</taxon>
        <taxon>Streptophyta</taxon>
        <taxon>Embryophyta</taxon>
        <taxon>Tracheophyta</taxon>
        <taxon>Spermatophyta</taxon>
        <taxon>Magnoliopsida</taxon>
        <taxon>eudicotyledons</taxon>
        <taxon>Gunneridae</taxon>
        <taxon>Pentapetalae</taxon>
        <taxon>rosids</taxon>
        <taxon>malvids</taxon>
        <taxon>Brassicales</taxon>
        <taxon>Brassicaceae</taxon>
        <taxon>Brassiceae</taxon>
        <taxon>Brassica</taxon>
    </lineage>
</organism>
<dbReference type="EMBL" id="JAGKQM010000015">
    <property type="protein sequence ID" value="KAH0881215.1"/>
    <property type="molecule type" value="Genomic_DNA"/>
</dbReference>
<feature type="chain" id="PRO_5046222647" evidence="1">
    <location>
        <begin position="23"/>
        <end position="63"/>
    </location>
</feature>
<feature type="signal peptide" evidence="1">
    <location>
        <begin position="1"/>
        <end position="22"/>
    </location>
</feature>
<gene>
    <name evidence="2" type="ORF">HID58_068609</name>
</gene>